<gene>
    <name evidence="2" type="ORF">HYN43_016335</name>
</gene>
<dbReference type="CDD" id="cd00093">
    <property type="entry name" value="HTH_XRE"/>
    <property type="match status" value="1"/>
</dbReference>
<dbReference type="SMART" id="SM00530">
    <property type="entry name" value="HTH_XRE"/>
    <property type="match status" value="1"/>
</dbReference>
<dbReference type="Pfam" id="PF01381">
    <property type="entry name" value="HTH_3"/>
    <property type="match status" value="1"/>
</dbReference>
<sequence length="91" mass="10185">MNVEIVNSRVQAILSDIRTRRIQKGYSQGQCGAMLHISQNSFSKIELGSMELTLERLMLIAKMLEVDFFELLAAPVKSPLCLIEGELMQAS</sequence>
<evidence type="ECO:0000313" key="3">
    <source>
        <dbReference type="Proteomes" id="UP000270046"/>
    </source>
</evidence>
<protein>
    <submittedName>
        <fullName evidence="2">Helix-turn-helix domain-containing protein</fullName>
    </submittedName>
</protein>
<dbReference type="KEGG" id="muh:HYN43_016335"/>
<reference evidence="2 3" key="1">
    <citation type="submission" date="2018-10" db="EMBL/GenBank/DDBJ databases">
        <title>Genome sequencing of Mucilaginibacter sp. HYN0043.</title>
        <authorList>
            <person name="Kim M."/>
            <person name="Yi H."/>
        </authorList>
    </citation>
    <scope>NUCLEOTIDE SEQUENCE [LARGE SCALE GENOMIC DNA]</scope>
    <source>
        <strain evidence="2 3">HYN0043</strain>
    </source>
</reference>
<dbReference type="OrthoDB" id="7865033at2"/>
<dbReference type="EMBL" id="CP032869">
    <property type="protein sequence ID" value="AYL96772.1"/>
    <property type="molecule type" value="Genomic_DNA"/>
</dbReference>
<dbReference type="RefSeq" id="WP_119410364.1">
    <property type="nucleotide sequence ID" value="NZ_CP032869.1"/>
</dbReference>
<dbReference type="AlphaFoldDB" id="A0A494W0H8"/>
<feature type="domain" description="HTH cro/C1-type" evidence="1">
    <location>
        <begin position="17"/>
        <end position="71"/>
    </location>
</feature>
<dbReference type="GO" id="GO:0003677">
    <property type="term" value="F:DNA binding"/>
    <property type="evidence" value="ECO:0007669"/>
    <property type="project" value="InterPro"/>
</dbReference>
<proteinExistence type="predicted"/>
<name>A0A494W0H8_9SPHI</name>
<organism evidence="2 3">
    <name type="scientific">Mucilaginibacter celer</name>
    <dbReference type="NCBI Taxonomy" id="2305508"/>
    <lineage>
        <taxon>Bacteria</taxon>
        <taxon>Pseudomonadati</taxon>
        <taxon>Bacteroidota</taxon>
        <taxon>Sphingobacteriia</taxon>
        <taxon>Sphingobacteriales</taxon>
        <taxon>Sphingobacteriaceae</taxon>
        <taxon>Mucilaginibacter</taxon>
    </lineage>
</organism>
<dbReference type="SUPFAM" id="SSF47413">
    <property type="entry name" value="lambda repressor-like DNA-binding domains"/>
    <property type="match status" value="1"/>
</dbReference>
<keyword evidence="3" id="KW-1185">Reference proteome</keyword>
<dbReference type="PROSITE" id="PS50943">
    <property type="entry name" value="HTH_CROC1"/>
    <property type="match status" value="1"/>
</dbReference>
<dbReference type="InterPro" id="IPR010982">
    <property type="entry name" value="Lambda_DNA-bd_dom_sf"/>
</dbReference>
<accession>A0A494W0H8</accession>
<dbReference type="Gene3D" id="1.10.260.40">
    <property type="entry name" value="lambda repressor-like DNA-binding domains"/>
    <property type="match status" value="1"/>
</dbReference>
<dbReference type="InterPro" id="IPR001387">
    <property type="entry name" value="Cro/C1-type_HTH"/>
</dbReference>
<evidence type="ECO:0000313" key="2">
    <source>
        <dbReference type="EMBL" id="AYL96772.1"/>
    </source>
</evidence>
<evidence type="ECO:0000259" key="1">
    <source>
        <dbReference type="PROSITE" id="PS50943"/>
    </source>
</evidence>
<dbReference type="Proteomes" id="UP000270046">
    <property type="component" value="Chromosome"/>
</dbReference>